<dbReference type="EMBL" id="JBFOLJ010000007">
    <property type="protein sequence ID" value="KAL2521710.1"/>
    <property type="molecule type" value="Genomic_DNA"/>
</dbReference>
<dbReference type="InterPro" id="IPR029063">
    <property type="entry name" value="SAM-dependent_MTases_sf"/>
</dbReference>
<keyword evidence="1" id="KW-1133">Transmembrane helix</keyword>
<keyword evidence="1" id="KW-0812">Transmembrane</keyword>
<feature type="transmembrane region" description="Helical" evidence="1">
    <location>
        <begin position="75"/>
        <end position="97"/>
    </location>
</feature>
<reference evidence="3" key="1">
    <citation type="submission" date="2024-07" db="EMBL/GenBank/DDBJ databases">
        <title>Two chromosome-level genome assemblies of Korean endemic species Abeliophyllum distichum and Forsythia ovata (Oleaceae).</title>
        <authorList>
            <person name="Jang H."/>
        </authorList>
    </citation>
    <scope>NUCLEOTIDE SEQUENCE [LARGE SCALE GENOMIC DNA]</scope>
</reference>
<comment type="caution">
    <text evidence="2">The sequence shown here is derived from an EMBL/GenBank/DDBJ whole genome shotgun (WGS) entry which is preliminary data.</text>
</comment>
<evidence type="ECO:0000256" key="1">
    <source>
        <dbReference type="SAM" id="Phobius"/>
    </source>
</evidence>
<keyword evidence="1" id="KW-0472">Membrane</keyword>
<evidence type="ECO:0000313" key="2">
    <source>
        <dbReference type="EMBL" id="KAL2521710.1"/>
    </source>
</evidence>
<dbReference type="GO" id="GO:0032259">
    <property type="term" value="P:methylation"/>
    <property type="evidence" value="ECO:0007669"/>
    <property type="project" value="UniProtKB-KW"/>
</dbReference>
<accession>A0ABD1U9P8</accession>
<proteinExistence type="predicted"/>
<sequence>MGGGGFCERHRIMANGKLHRHLYQHILVRCHVVLPELPRFGNSFVTLIISLNQSSPKSANLINQSPVVDHFSPPIIHHLALIGGSSVAALEAVLFLVDPERRGQMQAEEVGGGYKEVVKEYFNNNGFQRWRRIYGEMDDVNKVQLDIRIGHSKTVENLWDREFVDFPGKEGCTGDG</sequence>
<organism evidence="2 3">
    <name type="scientific">Forsythia ovata</name>
    <dbReference type="NCBI Taxonomy" id="205694"/>
    <lineage>
        <taxon>Eukaryota</taxon>
        <taxon>Viridiplantae</taxon>
        <taxon>Streptophyta</taxon>
        <taxon>Embryophyta</taxon>
        <taxon>Tracheophyta</taxon>
        <taxon>Spermatophyta</taxon>
        <taxon>Magnoliopsida</taxon>
        <taxon>eudicotyledons</taxon>
        <taxon>Gunneridae</taxon>
        <taxon>Pentapetalae</taxon>
        <taxon>asterids</taxon>
        <taxon>lamiids</taxon>
        <taxon>Lamiales</taxon>
        <taxon>Oleaceae</taxon>
        <taxon>Forsythieae</taxon>
        <taxon>Forsythia</taxon>
    </lineage>
</organism>
<dbReference type="Proteomes" id="UP001604277">
    <property type="component" value="Unassembled WGS sequence"/>
</dbReference>
<name>A0ABD1U9P8_9LAMI</name>
<dbReference type="AlphaFoldDB" id="A0ABD1U9P8"/>
<keyword evidence="3" id="KW-1185">Reference proteome</keyword>
<keyword evidence="2" id="KW-0808">Transferase</keyword>
<protein>
    <submittedName>
        <fullName evidence="2">Magnesium-protoporphyrin IX methyltransferase C-terminaldomain-containing protein</fullName>
    </submittedName>
</protein>
<dbReference type="GO" id="GO:0008168">
    <property type="term" value="F:methyltransferase activity"/>
    <property type="evidence" value="ECO:0007669"/>
    <property type="project" value="UniProtKB-KW"/>
</dbReference>
<evidence type="ECO:0000313" key="3">
    <source>
        <dbReference type="Proteomes" id="UP001604277"/>
    </source>
</evidence>
<dbReference type="Gene3D" id="3.40.50.150">
    <property type="entry name" value="Vaccinia Virus protein VP39"/>
    <property type="match status" value="1"/>
</dbReference>
<keyword evidence="2" id="KW-0489">Methyltransferase</keyword>
<gene>
    <name evidence="2" type="ORF">Fot_25633</name>
</gene>